<feature type="domain" description="HIG1" evidence="6">
    <location>
        <begin position="5"/>
        <end position="55"/>
    </location>
</feature>
<feature type="non-terminal residue" evidence="7">
    <location>
        <position position="57"/>
    </location>
</feature>
<dbReference type="AlphaFoldDB" id="A0A1Y2CA15"/>
<evidence type="ECO:0000256" key="1">
    <source>
        <dbReference type="ARBA" id="ARBA00004173"/>
    </source>
</evidence>
<feature type="non-terminal residue" evidence="7">
    <location>
        <position position="1"/>
    </location>
</feature>
<keyword evidence="2 5" id="KW-0812">Transmembrane</keyword>
<evidence type="ECO:0000256" key="5">
    <source>
        <dbReference type="SAM" id="Phobius"/>
    </source>
</evidence>
<dbReference type="OrthoDB" id="6604018at2759"/>
<gene>
    <name evidence="7" type="ORF">BCR33DRAFT_653795</name>
</gene>
<evidence type="ECO:0000313" key="7">
    <source>
        <dbReference type="EMBL" id="ORY43878.1"/>
    </source>
</evidence>
<dbReference type="GO" id="GO:0005739">
    <property type="term" value="C:mitochondrion"/>
    <property type="evidence" value="ECO:0007669"/>
    <property type="project" value="UniProtKB-SubCell"/>
</dbReference>
<evidence type="ECO:0000259" key="6">
    <source>
        <dbReference type="Pfam" id="PF04588"/>
    </source>
</evidence>
<dbReference type="InterPro" id="IPR007667">
    <property type="entry name" value="Hypoxia_induced_domain"/>
</dbReference>
<sequence>RRNTENPLVLPTVALCFYAMYQMVRAGLRGDPRVFQTSQRLRVGTQGLAIIMATASV</sequence>
<evidence type="ECO:0000256" key="3">
    <source>
        <dbReference type="ARBA" id="ARBA00022989"/>
    </source>
</evidence>
<keyword evidence="3 5" id="KW-1133">Transmembrane helix</keyword>
<comment type="subcellular location">
    <subcellularLocation>
        <location evidence="1">Mitochondrion</location>
    </subcellularLocation>
</comment>
<evidence type="ECO:0000313" key="8">
    <source>
        <dbReference type="Proteomes" id="UP000193642"/>
    </source>
</evidence>
<proteinExistence type="predicted"/>
<comment type="caution">
    <text evidence="7">The sequence shown here is derived from an EMBL/GenBank/DDBJ whole genome shotgun (WGS) entry which is preliminary data.</text>
</comment>
<keyword evidence="8" id="KW-1185">Reference proteome</keyword>
<dbReference type="Proteomes" id="UP000193642">
    <property type="component" value="Unassembled WGS sequence"/>
</dbReference>
<accession>A0A1Y2CA15</accession>
<dbReference type="Pfam" id="PF04588">
    <property type="entry name" value="HIG_1_N"/>
    <property type="match status" value="1"/>
</dbReference>
<evidence type="ECO:0000256" key="2">
    <source>
        <dbReference type="ARBA" id="ARBA00022692"/>
    </source>
</evidence>
<dbReference type="EMBL" id="MCGO01000024">
    <property type="protein sequence ID" value="ORY43878.1"/>
    <property type="molecule type" value="Genomic_DNA"/>
</dbReference>
<name>A0A1Y2CA15_9FUNG</name>
<organism evidence="7 8">
    <name type="scientific">Rhizoclosmatium globosum</name>
    <dbReference type="NCBI Taxonomy" id="329046"/>
    <lineage>
        <taxon>Eukaryota</taxon>
        <taxon>Fungi</taxon>
        <taxon>Fungi incertae sedis</taxon>
        <taxon>Chytridiomycota</taxon>
        <taxon>Chytridiomycota incertae sedis</taxon>
        <taxon>Chytridiomycetes</taxon>
        <taxon>Chytridiales</taxon>
        <taxon>Chytriomycetaceae</taxon>
        <taxon>Rhizoclosmatium</taxon>
    </lineage>
</organism>
<reference evidence="7 8" key="1">
    <citation type="submission" date="2016-07" db="EMBL/GenBank/DDBJ databases">
        <title>Pervasive Adenine N6-methylation of Active Genes in Fungi.</title>
        <authorList>
            <consortium name="DOE Joint Genome Institute"/>
            <person name="Mondo S.J."/>
            <person name="Dannebaum R.O."/>
            <person name="Kuo R.C."/>
            <person name="Labutti K."/>
            <person name="Haridas S."/>
            <person name="Kuo A."/>
            <person name="Salamov A."/>
            <person name="Ahrendt S.R."/>
            <person name="Lipzen A."/>
            <person name="Sullivan W."/>
            <person name="Andreopoulos W.B."/>
            <person name="Clum A."/>
            <person name="Lindquist E."/>
            <person name="Daum C."/>
            <person name="Ramamoorthy G.K."/>
            <person name="Gryganskyi A."/>
            <person name="Culley D."/>
            <person name="Magnuson J.K."/>
            <person name="James T.Y."/>
            <person name="O'Malley M.A."/>
            <person name="Stajich J.E."/>
            <person name="Spatafora J.W."/>
            <person name="Visel A."/>
            <person name="Grigoriev I.V."/>
        </authorList>
    </citation>
    <scope>NUCLEOTIDE SEQUENCE [LARGE SCALE GENOMIC DNA]</scope>
    <source>
        <strain evidence="7 8">JEL800</strain>
    </source>
</reference>
<keyword evidence="4 5" id="KW-0472">Membrane</keyword>
<protein>
    <recommendedName>
        <fullName evidence="6">HIG1 domain-containing protein</fullName>
    </recommendedName>
</protein>
<feature type="transmembrane region" description="Helical" evidence="5">
    <location>
        <begin position="6"/>
        <end position="24"/>
    </location>
</feature>
<evidence type="ECO:0000256" key="4">
    <source>
        <dbReference type="ARBA" id="ARBA00023136"/>
    </source>
</evidence>